<dbReference type="PANTHER" id="PTHR36539">
    <property type="entry name" value="ETHANOLAMINE UTILIZATION PROTEIN EUTN"/>
    <property type="match status" value="1"/>
</dbReference>
<evidence type="ECO:0000256" key="2">
    <source>
        <dbReference type="ARBA" id="ARBA00023669"/>
    </source>
</evidence>
<name>A0A7C4L0L1_9CHLR</name>
<protein>
    <submittedName>
        <fullName evidence="4">Ethanolamine utilization protein EutN</fullName>
    </submittedName>
</protein>
<dbReference type="GO" id="GO:0031470">
    <property type="term" value="C:carboxysome"/>
    <property type="evidence" value="ECO:0007669"/>
    <property type="project" value="UniProtKB-SubCell"/>
</dbReference>
<reference evidence="4" key="1">
    <citation type="journal article" date="2020" name="mSystems">
        <title>Genome- and Community-Level Interaction Insights into Carbon Utilization and Element Cycling Functions of Hydrothermarchaeota in Hydrothermal Sediment.</title>
        <authorList>
            <person name="Zhou Z."/>
            <person name="Liu Y."/>
            <person name="Xu W."/>
            <person name="Pan J."/>
            <person name="Luo Z.H."/>
            <person name="Li M."/>
        </authorList>
    </citation>
    <scope>NUCLEOTIDE SEQUENCE [LARGE SCALE GENOMIC DNA]</scope>
    <source>
        <strain evidence="4">SpSt-556</strain>
    </source>
</reference>
<dbReference type="AlphaFoldDB" id="A0A7C4L0L1"/>
<evidence type="ECO:0000313" key="4">
    <source>
        <dbReference type="EMBL" id="HGS87938.1"/>
    </source>
</evidence>
<comment type="subcellular location">
    <subcellularLocation>
        <location evidence="1">Carboxysome</location>
    </subcellularLocation>
</comment>
<sequence length="91" mass="9586">MKLAKVIGNVVSTRKEEALVGFKILLVEELDAKSKQLTGNTFVAVDTLGAGLLDTVLIVQGSGARVVSETHQSAPLDAAIVGIVDKWDVNL</sequence>
<dbReference type="SUPFAM" id="SSF159133">
    <property type="entry name" value="EutN/CcmL-like"/>
    <property type="match status" value="1"/>
</dbReference>
<dbReference type="Gene3D" id="2.40.50.220">
    <property type="entry name" value="EutN/Ccml"/>
    <property type="match status" value="1"/>
</dbReference>
<dbReference type="InterPro" id="IPR036677">
    <property type="entry name" value="EutN_CcmL_sf"/>
</dbReference>
<keyword evidence="2" id="KW-1282">Carboxysome</keyword>
<dbReference type="Pfam" id="PF03319">
    <property type="entry name" value="EutN_CcmL"/>
    <property type="match status" value="1"/>
</dbReference>
<gene>
    <name evidence="4" type="ORF">ENT17_10000</name>
</gene>
<evidence type="ECO:0000256" key="3">
    <source>
        <dbReference type="ARBA" id="ARBA00024446"/>
    </source>
</evidence>
<dbReference type="CDD" id="cd01614">
    <property type="entry name" value="EutN_CcmL"/>
    <property type="match status" value="1"/>
</dbReference>
<accession>A0A7C4L0L1</accession>
<proteinExistence type="predicted"/>
<dbReference type="EMBL" id="DSXR01000097">
    <property type="protein sequence ID" value="HGS87938.1"/>
    <property type="molecule type" value="Genomic_DNA"/>
</dbReference>
<dbReference type="PROSITE" id="PS51932">
    <property type="entry name" value="BMV"/>
    <property type="match status" value="1"/>
</dbReference>
<keyword evidence="3" id="KW-1283">Bacterial microcompartment</keyword>
<organism evidence="4">
    <name type="scientific">Bellilinea caldifistulae</name>
    <dbReference type="NCBI Taxonomy" id="360411"/>
    <lineage>
        <taxon>Bacteria</taxon>
        <taxon>Bacillati</taxon>
        <taxon>Chloroflexota</taxon>
        <taxon>Anaerolineae</taxon>
        <taxon>Anaerolineales</taxon>
        <taxon>Anaerolineaceae</taxon>
        <taxon>Bellilinea</taxon>
    </lineage>
</organism>
<evidence type="ECO:0000256" key="1">
    <source>
        <dbReference type="ARBA" id="ARBA00023587"/>
    </source>
</evidence>
<dbReference type="InterPro" id="IPR004992">
    <property type="entry name" value="EutN_CcmL"/>
</dbReference>
<comment type="caution">
    <text evidence="4">The sequence shown here is derived from an EMBL/GenBank/DDBJ whole genome shotgun (WGS) entry which is preliminary data.</text>
</comment>
<dbReference type="PANTHER" id="PTHR36539:SF1">
    <property type="entry name" value="BACTERIAL MICROCOMPARTMENT SHELL VERTEX PROTEIN EUTN"/>
    <property type="match status" value="1"/>
</dbReference>